<evidence type="ECO:0000313" key="1">
    <source>
        <dbReference type="EMBL" id="AEU35311.1"/>
    </source>
</evidence>
<accession>G8NUF5</accession>
<evidence type="ECO:0000313" key="2">
    <source>
        <dbReference type="Proteomes" id="UP000007113"/>
    </source>
</evidence>
<dbReference type="HOGENOM" id="CLU_855004_0_0_0"/>
<dbReference type="EMBL" id="CP003130">
    <property type="protein sequence ID" value="AEU35311.1"/>
    <property type="molecule type" value="Genomic_DNA"/>
</dbReference>
<protein>
    <submittedName>
        <fullName evidence="1">Uncharacterized protein</fullName>
    </submittedName>
</protein>
<dbReference type="Proteomes" id="UP000007113">
    <property type="component" value="Chromosome"/>
</dbReference>
<organism evidence="1 2">
    <name type="scientific">Granulicella mallensis (strain ATCC BAA-1857 / DSM 23137 / MP5ACTX8)</name>
    <dbReference type="NCBI Taxonomy" id="682795"/>
    <lineage>
        <taxon>Bacteria</taxon>
        <taxon>Pseudomonadati</taxon>
        <taxon>Acidobacteriota</taxon>
        <taxon>Terriglobia</taxon>
        <taxon>Terriglobales</taxon>
        <taxon>Acidobacteriaceae</taxon>
        <taxon>Granulicella</taxon>
    </lineage>
</organism>
<reference evidence="1 2" key="1">
    <citation type="submission" date="2011-11" db="EMBL/GenBank/DDBJ databases">
        <title>Complete sequence of Granulicella mallensis MP5ACTX8.</title>
        <authorList>
            <consortium name="US DOE Joint Genome Institute"/>
            <person name="Lucas S."/>
            <person name="Copeland A."/>
            <person name="Lapidus A."/>
            <person name="Cheng J.-F."/>
            <person name="Goodwin L."/>
            <person name="Pitluck S."/>
            <person name="Peters L."/>
            <person name="Lu M."/>
            <person name="Detter J.C."/>
            <person name="Han C."/>
            <person name="Tapia R."/>
            <person name="Land M."/>
            <person name="Hauser L."/>
            <person name="Kyrpides N."/>
            <person name="Ivanova N."/>
            <person name="Mikhailova N."/>
            <person name="Pagani I."/>
            <person name="Rawat S."/>
            <person name="Mannisto M."/>
            <person name="Haggblom M."/>
            <person name="Woyke T."/>
        </authorList>
    </citation>
    <scope>NUCLEOTIDE SEQUENCE [LARGE SCALE GENOMIC DNA]</scope>
    <source>
        <strain evidence="2">ATCC BAA-1857 / DSM 23137 / MP5ACTX8</strain>
    </source>
</reference>
<dbReference type="STRING" id="682795.AciX8_0963"/>
<dbReference type="KEGG" id="gma:AciX8_0963"/>
<dbReference type="eggNOG" id="COG0584">
    <property type="taxonomic scope" value="Bacteria"/>
</dbReference>
<dbReference type="AlphaFoldDB" id="G8NUF5"/>
<name>G8NUF5_GRAMM</name>
<keyword evidence="2" id="KW-1185">Reference proteome</keyword>
<gene>
    <name evidence="1" type="ordered locus">AciX8_0963</name>
</gene>
<proteinExistence type="predicted"/>
<sequence precursor="true">MAEKGFTMSLKKYLCFFAWIGMATTLSTAVAQGPDLDFLNHNRPILDAHNCYPYEGQWNDRVTRALRSGFPVSIEQDLAWYVDPATGKGRVVVSHTPKPTGQEPTLREYFFEQVRPVIEKAIAQNKKKEWPLVVLHFDFKDNQPAILNAVWQLLGEYEPWLSTAVKTDDPHQLSSIERRPILAITEASDEQEKVFYDQVPVGAKLRIFGSAHDPVNPKGMPMQELMHWAVVTPPEQLLTERPTNYRRWVNSSWYPVEEGGQNHAGEWTQADDARLRALVDHAHQLGYWTRFYTLDGFKSGDDQGWGGYYNFGSKEAVILRWKAAIAAGVNFIATDQYEDLSPYLKQYEKDLRPVAPAASTPSH</sequence>